<sequence>MSTGGSHGPARSIRCGHQRAVHGDRRRISAGGTSHRAARYPTTAASAPGARRGRTVPCHPTGPPAASRPATGWRGTATAQARGSSVTQRRPQRCPLTARNRTATRHARDEQAAVGNQTTRSRPHHDQSVPVGYRSDSPRRVRSVPLVLSSSRARASRHACGTARGGLAEGGSRTTSAHAEVSARVCHVGGVSRACSARALTFHCWSALTSAGASPAMSQSPASRRPGRRPSARRCAAREPAWIRTHAPQRPGAPASRSARR</sequence>
<dbReference type="Proteomes" id="UP000622552">
    <property type="component" value="Unassembled WGS sequence"/>
</dbReference>
<evidence type="ECO:0000256" key="1">
    <source>
        <dbReference type="SAM" id="MobiDB-lite"/>
    </source>
</evidence>
<evidence type="ECO:0000313" key="2">
    <source>
        <dbReference type="EMBL" id="MBG6134018.1"/>
    </source>
</evidence>
<proteinExistence type="predicted"/>
<feature type="region of interest" description="Disordered" evidence="1">
    <location>
        <begin position="212"/>
        <end position="261"/>
    </location>
</feature>
<feature type="compositionally biased region" description="Polar residues" evidence="1">
    <location>
        <begin position="77"/>
        <end position="89"/>
    </location>
</feature>
<organism evidence="2 3">
    <name type="scientific">Longispora fulva</name>
    <dbReference type="NCBI Taxonomy" id="619741"/>
    <lineage>
        <taxon>Bacteria</taxon>
        <taxon>Bacillati</taxon>
        <taxon>Actinomycetota</taxon>
        <taxon>Actinomycetes</taxon>
        <taxon>Micromonosporales</taxon>
        <taxon>Micromonosporaceae</taxon>
        <taxon>Longispora</taxon>
    </lineage>
</organism>
<feature type="compositionally biased region" description="Low complexity" evidence="1">
    <location>
        <begin position="248"/>
        <end position="261"/>
    </location>
</feature>
<evidence type="ECO:0000313" key="3">
    <source>
        <dbReference type="Proteomes" id="UP000622552"/>
    </source>
</evidence>
<dbReference type="AlphaFoldDB" id="A0A8J7GE24"/>
<name>A0A8J7GE24_9ACTN</name>
<accession>A0A8J7GE24</accession>
<gene>
    <name evidence="2" type="ORF">IW245_000212</name>
</gene>
<feature type="region of interest" description="Disordered" evidence="1">
    <location>
        <begin position="1"/>
        <end position="142"/>
    </location>
</feature>
<dbReference type="EMBL" id="JADOUF010000001">
    <property type="protein sequence ID" value="MBG6134018.1"/>
    <property type="molecule type" value="Genomic_DNA"/>
</dbReference>
<reference evidence="2" key="1">
    <citation type="submission" date="2020-11" db="EMBL/GenBank/DDBJ databases">
        <title>Sequencing the genomes of 1000 actinobacteria strains.</title>
        <authorList>
            <person name="Klenk H.-P."/>
        </authorList>
    </citation>
    <scope>NUCLEOTIDE SEQUENCE</scope>
    <source>
        <strain evidence="2">DSM 45356</strain>
    </source>
</reference>
<protein>
    <submittedName>
        <fullName evidence="2">Uncharacterized protein</fullName>
    </submittedName>
</protein>
<comment type="caution">
    <text evidence="2">The sequence shown here is derived from an EMBL/GenBank/DDBJ whole genome shotgun (WGS) entry which is preliminary data.</text>
</comment>
<keyword evidence="3" id="KW-1185">Reference proteome</keyword>